<accession>A0A9J6F6S3</accession>
<sequence>MKRVLRREAVVKVLALTLDSVDVLVGVAVSRGHERVGRLVRGFGRRVDVAGQHRVARLRGAALREGLRAPLGQERHQEEGHRPAGQCRADSTSAVLHGGRRSSGGRQREIQAATAFQSGCGERQLLVVMPVRFCTAGAAVLEPSDGREETATLSWALSLSLRSTLFRHHWFPFSLALPDLLPSGNGARRWSPRPRWAHALAKSSRAAGDAPGRCISEPVQFSRALFCVLVFRPRQLIGALARTRCEVERTCPTRQCG</sequence>
<proteinExistence type="predicted"/>
<dbReference type="AlphaFoldDB" id="A0A9J6F6S3"/>
<feature type="compositionally biased region" description="Basic and acidic residues" evidence="1">
    <location>
        <begin position="73"/>
        <end position="82"/>
    </location>
</feature>
<organism evidence="2 3">
    <name type="scientific">Haemaphysalis longicornis</name>
    <name type="common">Bush tick</name>
    <dbReference type="NCBI Taxonomy" id="44386"/>
    <lineage>
        <taxon>Eukaryota</taxon>
        <taxon>Metazoa</taxon>
        <taxon>Ecdysozoa</taxon>
        <taxon>Arthropoda</taxon>
        <taxon>Chelicerata</taxon>
        <taxon>Arachnida</taxon>
        <taxon>Acari</taxon>
        <taxon>Parasitiformes</taxon>
        <taxon>Ixodida</taxon>
        <taxon>Ixodoidea</taxon>
        <taxon>Ixodidae</taxon>
        <taxon>Haemaphysalinae</taxon>
        <taxon>Haemaphysalis</taxon>
    </lineage>
</organism>
<keyword evidence="3" id="KW-1185">Reference proteome</keyword>
<dbReference type="VEuPathDB" id="VectorBase:HLOH_052013"/>
<comment type="caution">
    <text evidence="2">The sequence shown here is derived from an EMBL/GenBank/DDBJ whole genome shotgun (WGS) entry which is preliminary data.</text>
</comment>
<reference evidence="2 3" key="1">
    <citation type="journal article" date="2020" name="Cell">
        <title>Large-Scale Comparative Analyses of Tick Genomes Elucidate Their Genetic Diversity and Vector Capacities.</title>
        <authorList>
            <consortium name="Tick Genome and Microbiome Consortium (TIGMIC)"/>
            <person name="Jia N."/>
            <person name="Wang J."/>
            <person name="Shi W."/>
            <person name="Du L."/>
            <person name="Sun Y."/>
            <person name="Zhan W."/>
            <person name="Jiang J.F."/>
            <person name="Wang Q."/>
            <person name="Zhang B."/>
            <person name="Ji P."/>
            <person name="Bell-Sakyi L."/>
            <person name="Cui X.M."/>
            <person name="Yuan T.T."/>
            <person name="Jiang B.G."/>
            <person name="Yang W.F."/>
            <person name="Lam T.T."/>
            <person name="Chang Q.C."/>
            <person name="Ding S.J."/>
            <person name="Wang X.J."/>
            <person name="Zhu J.G."/>
            <person name="Ruan X.D."/>
            <person name="Zhao L."/>
            <person name="Wei J.T."/>
            <person name="Ye R.Z."/>
            <person name="Que T.C."/>
            <person name="Du C.H."/>
            <person name="Zhou Y.H."/>
            <person name="Cheng J.X."/>
            <person name="Dai P.F."/>
            <person name="Guo W.B."/>
            <person name="Han X.H."/>
            <person name="Huang E.J."/>
            <person name="Li L.F."/>
            <person name="Wei W."/>
            <person name="Gao Y.C."/>
            <person name="Liu J.Z."/>
            <person name="Shao H.Z."/>
            <person name="Wang X."/>
            <person name="Wang C.C."/>
            <person name="Yang T.C."/>
            <person name="Huo Q.B."/>
            <person name="Li W."/>
            <person name="Chen H.Y."/>
            <person name="Chen S.E."/>
            <person name="Zhou L.G."/>
            <person name="Ni X.B."/>
            <person name="Tian J.H."/>
            <person name="Sheng Y."/>
            <person name="Liu T."/>
            <person name="Pan Y.S."/>
            <person name="Xia L.Y."/>
            <person name="Li J."/>
            <person name="Zhao F."/>
            <person name="Cao W.C."/>
        </authorList>
    </citation>
    <scope>NUCLEOTIDE SEQUENCE [LARGE SCALE GENOMIC DNA]</scope>
    <source>
        <strain evidence="2">HaeL-2018</strain>
    </source>
</reference>
<dbReference type="Proteomes" id="UP000821853">
    <property type="component" value="Chromosome 1"/>
</dbReference>
<dbReference type="EMBL" id="JABSTR010000001">
    <property type="protein sequence ID" value="KAH9360126.1"/>
    <property type="molecule type" value="Genomic_DNA"/>
</dbReference>
<gene>
    <name evidence="2" type="ORF">HPB48_020341</name>
</gene>
<protein>
    <submittedName>
        <fullName evidence="2">Uncharacterized protein</fullName>
    </submittedName>
</protein>
<evidence type="ECO:0000256" key="1">
    <source>
        <dbReference type="SAM" id="MobiDB-lite"/>
    </source>
</evidence>
<evidence type="ECO:0000313" key="3">
    <source>
        <dbReference type="Proteomes" id="UP000821853"/>
    </source>
</evidence>
<evidence type="ECO:0000313" key="2">
    <source>
        <dbReference type="EMBL" id="KAH9360126.1"/>
    </source>
</evidence>
<feature type="region of interest" description="Disordered" evidence="1">
    <location>
        <begin position="69"/>
        <end position="89"/>
    </location>
</feature>
<name>A0A9J6F6S3_HAELO</name>